<evidence type="ECO:0000259" key="7">
    <source>
        <dbReference type="PROSITE" id="PS51194"/>
    </source>
</evidence>
<feature type="domain" description="Helicase C-terminal" evidence="7">
    <location>
        <begin position="467"/>
        <end position="635"/>
    </location>
</feature>
<keyword evidence="1" id="KW-0547">Nucleotide-binding</keyword>
<gene>
    <name evidence="8" type="ORF">BCR36DRAFT_414744</name>
</gene>
<organism evidence="8 9">
    <name type="scientific">Piromyces finnis</name>
    <dbReference type="NCBI Taxonomy" id="1754191"/>
    <lineage>
        <taxon>Eukaryota</taxon>
        <taxon>Fungi</taxon>
        <taxon>Fungi incertae sedis</taxon>
        <taxon>Chytridiomycota</taxon>
        <taxon>Chytridiomycota incertae sedis</taxon>
        <taxon>Neocallimastigomycetes</taxon>
        <taxon>Neocallimastigales</taxon>
        <taxon>Neocallimastigaceae</taxon>
        <taxon>Piromyces</taxon>
    </lineage>
</organism>
<dbReference type="InterPro" id="IPR048333">
    <property type="entry name" value="HA2_WH"/>
</dbReference>
<name>A0A1Y1V2I2_9FUNG</name>
<keyword evidence="2 8" id="KW-0378">Hydrolase</keyword>
<evidence type="ECO:0000259" key="6">
    <source>
        <dbReference type="PROSITE" id="PS51192"/>
    </source>
</evidence>
<evidence type="ECO:0000256" key="3">
    <source>
        <dbReference type="ARBA" id="ARBA00022806"/>
    </source>
</evidence>
<evidence type="ECO:0000256" key="5">
    <source>
        <dbReference type="SAM" id="MobiDB-lite"/>
    </source>
</evidence>
<dbReference type="InterPro" id="IPR011545">
    <property type="entry name" value="DEAD/DEAH_box_helicase_dom"/>
</dbReference>
<dbReference type="Pfam" id="PF04408">
    <property type="entry name" value="WHD_HA2"/>
    <property type="match status" value="1"/>
</dbReference>
<dbReference type="GO" id="GO:0003723">
    <property type="term" value="F:RNA binding"/>
    <property type="evidence" value="ECO:0007669"/>
    <property type="project" value="TreeGrafter"/>
</dbReference>
<dbReference type="InterPro" id="IPR007502">
    <property type="entry name" value="Helicase-assoc_dom"/>
</dbReference>
<dbReference type="InterPro" id="IPR011709">
    <property type="entry name" value="DEAD-box_helicase_OB_fold"/>
</dbReference>
<dbReference type="GO" id="GO:0016787">
    <property type="term" value="F:hydrolase activity"/>
    <property type="evidence" value="ECO:0007669"/>
    <property type="project" value="UniProtKB-KW"/>
</dbReference>
<dbReference type="Pfam" id="PF00271">
    <property type="entry name" value="Helicase_C"/>
    <property type="match status" value="1"/>
</dbReference>
<dbReference type="OrthoDB" id="2140258at2759"/>
<feature type="compositionally biased region" description="Basic and acidic residues" evidence="5">
    <location>
        <begin position="1340"/>
        <end position="1354"/>
    </location>
</feature>
<feature type="compositionally biased region" description="Basic and acidic residues" evidence="5">
    <location>
        <begin position="73"/>
        <end position="96"/>
    </location>
</feature>
<dbReference type="GO" id="GO:0004386">
    <property type="term" value="F:helicase activity"/>
    <property type="evidence" value="ECO:0007669"/>
    <property type="project" value="UniProtKB-KW"/>
</dbReference>
<dbReference type="Proteomes" id="UP000193719">
    <property type="component" value="Unassembled WGS sequence"/>
</dbReference>
<reference evidence="8 9" key="1">
    <citation type="submission" date="2016-08" db="EMBL/GenBank/DDBJ databases">
        <title>Genomes of anaerobic fungi encode conserved fungal cellulosomes for biomass hydrolysis.</title>
        <authorList>
            <consortium name="DOE Joint Genome Institute"/>
            <person name="Haitjema C.H."/>
            <person name="Gilmore S.P."/>
            <person name="Henske J.K."/>
            <person name="Solomon K.V."/>
            <person name="De Groot R."/>
            <person name="Kuo A."/>
            <person name="Mondo S.J."/>
            <person name="Salamov A.A."/>
            <person name="Labutti K."/>
            <person name="Zhao Z."/>
            <person name="Chiniquy J."/>
            <person name="Barry K."/>
            <person name="Brewer H.M."/>
            <person name="Purvine S.O."/>
            <person name="Wright A.T."/>
            <person name="Boxma B."/>
            <person name="Van Alen T."/>
            <person name="Hackstein J.H."/>
            <person name="Baker S.E."/>
            <person name="Grigoriev I.V."/>
            <person name="O'Malley M.A."/>
        </authorList>
    </citation>
    <scope>NUCLEOTIDE SEQUENCE [LARGE SCALE GENOMIC DNA]</scope>
    <source>
        <strain evidence="9">finn</strain>
    </source>
</reference>
<dbReference type="EMBL" id="MCFH01000042">
    <property type="protein sequence ID" value="ORX45022.1"/>
    <property type="molecule type" value="Genomic_DNA"/>
</dbReference>
<dbReference type="CDD" id="cd18791">
    <property type="entry name" value="SF2_C_RHA"/>
    <property type="match status" value="1"/>
</dbReference>
<evidence type="ECO:0000256" key="1">
    <source>
        <dbReference type="ARBA" id="ARBA00022741"/>
    </source>
</evidence>
<dbReference type="PROSITE" id="PS51192">
    <property type="entry name" value="HELICASE_ATP_BIND_1"/>
    <property type="match status" value="1"/>
</dbReference>
<protein>
    <submittedName>
        <fullName evidence="8">p-loop containing nucleoside triphosphate hydrolase protein</fullName>
    </submittedName>
</protein>
<dbReference type="Pfam" id="PF00270">
    <property type="entry name" value="DEAD"/>
    <property type="match status" value="1"/>
</dbReference>
<dbReference type="GO" id="GO:0005524">
    <property type="term" value="F:ATP binding"/>
    <property type="evidence" value="ECO:0007669"/>
    <property type="project" value="UniProtKB-KW"/>
</dbReference>
<dbReference type="SUPFAM" id="SSF52540">
    <property type="entry name" value="P-loop containing nucleoside triphosphate hydrolases"/>
    <property type="match status" value="1"/>
</dbReference>
<dbReference type="FunFam" id="3.40.50.300:FF:000725">
    <property type="entry name" value="probable ATP-dependent RNA helicase DHX34"/>
    <property type="match status" value="1"/>
</dbReference>
<proteinExistence type="predicted"/>
<evidence type="ECO:0000313" key="8">
    <source>
        <dbReference type="EMBL" id="ORX45022.1"/>
    </source>
</evidence>
<keyword evidence="3" id="KW-0347">Helicase</keyword>
<accession>A0A1Y1V2I2</accession>
<evidence type="ECO:0000256" key="4">
    <source>
        <dbReference type="ARBA" id="ARBA00022840"/>
    </source>
</evidence>
<dbReference type="InterPro" id="IPR027417">
    <property type="entry name" value="P-loop_NTPase"/>
</dbReference>
<evidence type="ECO:0000256" key="2">
    <source>
        <dbReference type="ARBA" id="ARBA00022801"/>
    </source>
</evidence>
<dbReference type="PROSITE" id="PS51194">
    <property type="entry name" value="HELICASE_CTER"/>
    <property type="match status" value="1"/>
</dbReference>
<dbReference type="SMART" id="SM00847">
    <property type="entry name" value="HA2"/>
    <property type="match status" value="1"/>
</dbReference>
<feature type="region of interest" description="Disordered" evidence="5">
    <location>
        <begin position="836"/>
        <end position="860"/>
    </location>
</feature>
<dbReference type="InterPro" id="IPR001650">
    <property type="entry name" value="Helicase_C-like"/>
</dbReference>
<dbReference type="Pfam" id="PF07717">
    <property type="entry name" value="OB_NTP_bind"/>
    <property type="match status" value="1"/>
</dbReference>
<dbReference type="InterPro" id="IPR014001">
    <property type="entry name" value="Helicase_ATP-bd"/>
</dbReference>
<dbReference type="FunFam" id="3.40.50.300:FF:002670">
    <property type="entry name" value="Os03g0282700 protein"/>
    <property type="match status" value="1"/>
</dbReference>
<dbReference type="PANTHER" id="PTHR18934:SF221">
    <property type="entry name" value="ATP-DEPENDENT RNA HELICASE DHX34-RELATED"/>
    <property type="match status" value="1"/>
</dbReference>
<reference evidence="8 9" key="2">
    <citation type="submission" date="2016-08" db="EMBL/GenBank/DDBJ databases">
        <title>Pervasive Adenine N6-methylation of Active Genes in Fungi.</title>
        <authorList>
            <consortium name="DOE Joint Genome Institute"/>
            <person name="Mondo S.J."/>
            <person name="Dannebaum R.O."/>
            <person name="Kuo R.C."/>
            <person name="Labutti K."/>
            <person name="Haridas S."/>
            <person name="Kuo A."/>
            <person name="Salamov A."/>
            <person name="Ahrendt S.R."/>
            <person name="Lipzen A."/>
            <person name="Sullivan W."/>
            <person name="Andreopoulos W.B."/>
            <person name="Clum A."/>
            <person name="Lindquist E."/>
            <person name="Daum C."/>
            <person name="Ramamoorthy G.K."/>
            <person name="Gryganskyi A."/>
            <person name="Culley D."/>
            <person name="Magnuson J.K."/>
            <person name="James T.Y."/>
            <person name="O'Malley M.A."/>
            <person name="Stajich J.E."/>
            <person name="Spatafora J.W."/>
            <person name="Visel A."/>
            <person name="Grigoriev I.V."/>
        </authorList>
    </citation>
    <scope>NUCLEOTIDE SEQUENCE [LARGE SCALE GENOMIC DNA]</scope>
    <source>
        <strain evidence="9">finn</strain>
    </source>
</reference>
<dbReference type="Gene3D" id="3.40.50.300">
    <property type="entry name" value="P-loop containing nucleotide triphosphate hydrolases"/>
    <property type="match status" value="2"/>
</dbReference>
<dbReference type="Pfam" id="PF21010">
    <property type="entry name" value="HA2_C"/>
    <property type="match status" value="1"/>
</dbReference>
<dbReference type="Gene3D" id="1.20.120.1080">
    <property type="match status" value="1"/>
</dbReference>
<dbReference type="STRING" id="1754191.A0A1Y1V2I2"/>
<dbReference type="PANTHER" id="PTHR18934">
    <property type="entry name" value="ATP-DEPENDENT RNA HELICASE"/>
    <property type="match status" value="1"/>
</dbReference>
<comment type="caution">
    <text evidence="8">The sequence shown here is derived from an EMBL/GenBank/DDBJ whole genome shotgun (WGS) entry which is preliminary data.</text>
</comment>
<dbReference type="SMART" id="SM00487">
    <property type="entry name" value="DEXDc"/>
    <property type="match status" value="1"/>
</dbReference>
<keyword evidence="9" id="KW-1185">Reference proteome</keyword>
<sequence>MSHHSLNYNPYYDKRYRKRDDDSKEWTYNIDGTIKYKDESEDIDKLNKEDIIQIAKKELHNDDNNDRIRKRKEENIEELNERDTNKKQKSSQDHNSHSPRSHSYNSHSRSRNRCGSDSHHHHHHDNYEIRLHSNDSHNQKEYENKYIWSRSVDEVFFSKKGHSKILIGTEEYYDFKDFFKKYNELRLKKLKSENKLPRFNSRDERERDEHKNVKIALTLFADFKEKKLKSVKEKIKKVRDSLPIKAYEDDIIDAVKKNKVILIAGDTGCGKSTQVVQYLLESGFNKIACTQPRRIACSSLARRVTYETHNIYGSEIAYQVRFDSSTKSSRTKVLFLTEGVLIRQFSSDPLLSNYDVIIIDEIHERHVTGDFLLEMLKQVIRRREDIRLILMSATINIELFSNYFNAPTIKVPGKVYPVKVEYMPIAEEDRIFSGDKLKELRENNKIMSIPAKPIRLNADPYLKIMERIDQSIPSNERGDLLIFQSGINEITKLAEELKLYANYTKKWIILQLHSTLSAEEQDKVFAVAPEGVRKCIISTNIAETSVTIDGIRFIIDSGRVKEMGYDIECGVSKLSEYWISKASAMQRMGRAGRTGPGECFRFYSENEFENLNDFAIPEIKRIPLESIILQIGAFNLGNPKDFDFIEKPPIENIIHSIQHLKNINALDYNERLTPLGKMLSNMPIDVSLGKMLIMAMFMGFSNELIDPVLTIISGLSIQSPFVRVNESKTDILNNKHKFDSDEGDTFTILNLFSQWLEIKAKRKESSRMWCRRHGVEEQRLYEMVKLKSQFQDILEDCLSILEEKEEEDAMDGIDKRFNHQGVTLNNMREYYDHHRSKNDSNYHHHHRNHHQRQNDIKLSFEERKERKAYREFLRRQKCIQKSQKKRVILKLEEDSDNEEKEEEPNTLSLHEIEFELNHDANLLQEYSDISNLSSSDINLLKIIMCCGLYPNLAISDSANPMRKDNEQIFHTKNKSFIYMHPTSIYYSKPELLHTKSEEIIKRNENGEDDDNTESKPTTLQSLRNEMVITELLCYQSLLETQKPYLVNVVRVPALQACLLFSKKIDTNLDLTRIVVDDWLLLSFTDQKEAEKSLILSNWLRLAWELTINQTLEKLLLKKEHQPSFQNNKEKKDDLEDLSDCILPVSIKKIRKDWEKIQCHQHLMDDEHSNIEADDVTRLLIEFMNMKVDCKVTKPTSNEISAMFPFSLPEDTIKNEKDINTSSSNQPSSLPGIQITPYLRYGSLPLNVQVIQKSKRKMVGNKESTVHNYSNRKFYSPPDPYLKQYWKCGWCNDFDGVLERSEAIAHLKQCSYYQENLAYIKNLGKKAKKKFDKGASTTTTTEKEKLGENENRKMEDDNDVKMTSNSDDHKSSLIAQPLSSTTTTSTDEEKKYFCSNCQQSIVIRTPADILRHRKVCSKK</sequence>
<keyword evidence="4" id="KW-0067">ATP-binding</keyword>
<feature type="region of interest" description="Disordered" evidence="5">
    <location>
        <begin position="1330"/>
        <end position="1382"/>
    </location>
</feature>
<feature type="domain" description="Helicase ATP-binding" evidence="6">
    <location>
        <begin position="252"/>
        <end position="413"/>
    </location>
</feature>
<evidence type="ECO:0000313" key="9">
    <source>
        <dbReference type="Proteomes" id="UP000193719"/>
    </source>
</evidence>
<dbReference type="SMART" id="SM00490">
    <property type="entry name" value="HELICc"/>
    <property type="match status" value="1"/>
</dbReference>
<feature type="region of interest" description="Disordered" evidence="5">
    <location>
        <begin position="73"/>
        <end position="122"/>
    </location>
</feature>